<dbReference type="CDD" id="cd00077">
    <property type="entry name" value="HDc"/>
    <property type="match status" value="1"/>
</dbReference>
<dbReference type="PANTHER" id="PTHR43155">
    <property type="entry name" value="CYCLIC DI-GMP PHOSPHODIESTERASE PA4108-RELATED"/>
    <property type="match status" value="1"/>
</dbReference>
<sequence>MIISAHYCFLWSGGLQNNGNSSMLPFTVSLTVYFLLNVLLIWMYFILSQSHSIKDILHSFWSKGVVIESLISYGSTLVLSIILTILLKEEQLFGLFLFTILSVLLSFAFQKFFELFKESEERANKDFLTNLYNHGYFKLKLDETYKNLGNKETFSVALLDIDDFKKYNDQNGHLQGDELLRFIGHFLINKTKMTPYTPARYGGEEFAILFPDVTKDEASVFLNKIRKDFNDTPFKGADDLPLKCLSFSAGITEYEPGTYNSAELLNKADKALYYAKAQGKNNVQIYYEEADVYQNDLYLVKEIENLEQQLQIFLPKDVYTYQHSKRVFKYAMDFSKKLELSEHERQTLILGALIHDIGKVEIPRDIINKKGKLDSHEWEIMKKHVLWGKEIVSTTKKYEELLPLVELHHERYDGKGYPSGLQGNNIPKLARILCLIDSFDAMTTERPYQPTKTFTEAFAELRRCAGTQFDPQFVEPFIKIIQEKFPALSKKERLEQEPKRAAQ</sequence>
<dbReference type="EMBL" id="JAFBED010000001">
    <property type="protein sequence ID" value="MBM7618425.1"/>
    <property type="molecule type" value="Genomic_DNA"/>
</dbReference>
<dbReference type="NCBIfam" id="TIGR00254">
    <property type="entry name" value="GGDEF"/>
    <property type="match status" value="1"/>
</dbReference>
<dbReference type="CDD" id="cd01949">
    <property type="entry name" value="GGDEF"/>
    <property type="match status" value="1"/>
</dbReference>
<evidence type="ECO:0000259" key="2">
    <source>
        <dbReference type="PROSITE" id="PS50887"/>
    </source>
</evidence>
<feature type="transmembrane region" description="Helical" evidence="1">
    <location>
        <begin position="92"/>
        <end position="109"/>
    </location>
</feature>
<feature type="transmembrane region" description="Helical" evidence="1">
    <location>
        <begin position="65"/>
        <end position="86"/>
    </location>
</feature>
<dbReference type="SUPFAM" id="SSF55073">
    <property type="entry name" value="Nucleotide cyclase"/>
    <property type="match status" value="1"/>
</dbReference>
<feature type="transmembrane region" description="Helical" evidence="1">
    <location>
        <begin position="23"/>
        <end position="45"/>
    </location>
</feature>
<evidence type="ECO:0000259" key="4">
    <source>
        <dbReference type="PROSITE" id="PS51832"/>
    </source>
</evidence>
<dbReference type="PROSITE" id="PS51831">
    <property type="entry name" value="HD"/>
    <property type="match status" value="1"/>
</dbReference>
<dbReference type="NCBIfam" id="TIGR00277">
    <property type="entry name" value="HDIG"/>
    <property type="match status" value="1"/>
</dbReference>
<dbReference type="PROSITE" id="PS51832">
    <property type="entry name" value="HD_GYP"/>
    <property type="match status" value="1"/>
</dbReference>
<dbReference type="Gene3D" id="3.30.70.270">
    <property type="match status" value="1"/>
</dbReference>
<dbReference type="InterPro" id="IPR029787">
    <property type="entry name" value="Nucleotide_cyclase"/>
</dbReference>
<evidence type="ECO:0000313" key="5">
    <source>
        <dbReference type="EMBL" id="MBM7618425.1"/>
    </source>
</evidence>
<dbReference type="Pfam" id="PF00990">
    <property type="entry name" value="GGDEF"/>
    <property type="match status" value="1"/>
</dbReference>
<dbReference type="SUPFAM" id="SSF109604">
    <property type="entry name" value="HD-domain/PDEase-like"/>
    <property type="match status" value="1"/>
</dbReference>
<organism evidence="5 6">
    <name type="scientific">Sutcliffiella tianshenii</name>
    <dbReference type="NCBI Taxonomy" id="1463404"/>
    <lineage>
        <taxon>Bacteria</taxon>
        <taxon>Bacillati</taxon>
        <taxon>Bacillota</taxon>
        <taxon>Bacilli</taxon>
        <taxon>Bacillales</taxon>
        <taxon>Bacillaceae</taxon>
        <taxon>Sutcliffiella</taxon>
    </lineage>
</organism>
<dbReference type="InterPro" id="IPR043128">
    <property type="entry name" value="Rev_trsase/Diguanyl_cyclase"/>
</dbReference>
<name>A0ABS2NW04_9BACI</name>
<comment type="caution">
    <text evidence="5">The sequence shown here is derived from an EMBL/GenBank/DDBJ whole genome shotgun (WGS) entry which is preliminary data.</text>
</comment>
<feature type="domain" description="GGDEF" evidence="2">
    <location>
        <begin position="152"/>
        <end position="288"/>
    </location>
</feature>
<accession>A0ABS2NW04</accession>
<gene>
    <name evidence="5" type="ORF">JOC95_000267</name>
</gene>
<dbReference type="PANTHER" id="PTHR43155:SF2">
    <property type="entry name" value="CYCLIC DI-GMP PHOSPHODIESTERASE PA4108"/>
    <property type="match status" value="1"/>
</dbReference>
<protein>
    <submittedName>
        <fullName evidence="5">Diguanylate cyclase (GGDEF)-like protein/putative nucleotidyltransferase with HDIG domain</fullName>
    </submittedName>
</protein>
<reference evidence="5 6" key="1">
    <citation type="submission" date="2021-01" db="EMBL/GenBank/DDBJ databases">
        <title>Genomic Encyclopedia of Type Strains, Phase IV (KMG-IV): sequencing the most valuable type-strain genomes for metagenomic binning, comparative biology and taxonomic classification.</title>
        <authorList>
            <person name="Goeker M."/>
        </authorList>
    </citation>
    <scope>NUCLEOTIDE SEQUENCE [LARGE SCALE GENOMIC DNA]</scope>
    <source>
        <strain evidence="5 6">DSM 25879</strain>
    </source>
</reference>
<dbReference type="InterPro" id="IPR006675">
    <property type="entry name" value="HDIG_dom"/>
</dbReference>
<dbReference type="InterPro" id="IPR000160">
    <property type="entry name" value="GGDEF_dom"/>
</dbReference>
<dbReference type="InterPro" id="IPR037522">
    <property type="entry name" value="HD_GYP_dom"/>
</dbReference>
<dbReference type="InterPro" id="IPR006674">
    <property type="entry name" value="HD_domain"/>
</dbReference>
<keyword evidence="6" id="KW-1185">Reference proteome</keyword>
<keyword evidence="1" id="KW-1133">Transmembrane helix</keyword>
<dbReference type="Pfam" id="PF13487">
    <property type="entry name" value="HD_5"/>
    <property type="match status" value="1"/>
</dbReference>
<evidence type="ECO:0000256" key="1">
    <source>
        <dbReference type="SAM" id="Phobius"/>
    </source>
</evidence>
<dbReference type="PROSITE" id="PS50887">
    <property type="entry name" value="GGDEF"/>
    <property type="match status" value="1"/>
</dbReference>
<dbReference type="Proteomes" id="UP000737402">
    <property type="component" value="Unassembled WGS sequence"/>
</dbReference>
<dbReference type="InterPro" id="IPR003607">
    <property type="entry name" value="HD/PDEase_dom"/>
</dbReference>
<evidence type="ECO:0000313" key="6">
    <source>
        <dbReference type="Proteomes" id="UP000737402"/>
    </source>
</evidence>
<proteinExistence type="predicted"/>
<feature type="domain" description="HD-GYP" evidence="4">
    <location>
        <begin position="298"/>
        <end position="493"/>
    </location>
</feature>
<keyword evidence="1" id="KW-0472">Membrane</keyword>
<evidence type="ECO:0000259" key="3">
    <source>
        <dbReference type="PROSITE" id="PS51831"/>
    </source>
</evidence>
<dbReference type="SMART" id="SM00471">
    <property type="entry name" value="HDc"/>
    <property type="match status" value="1"/>
</dbReference>
<dbReference type="SMART" id="SM00267">
    <property type="entry name" value="GGDEF"/>
    <property type="match status" value="1"/>
</dbReference>
<keyword evidence="1" id="KW-0812">Transmembrane</keyword>
<feature type="domain" description="HD" evidence="3">
    <location>
        <begin position="320"/>
        <end position="442"/>
    </location>
</feature>
<dbReference type="Gene3D" id="1.10.3210.10">
    <property type="entry name" value="Hypothetical protein af1432"/>
    <property type="match status" value="1"/>
</dbReference>